<dbReference type="InterPro" id="IPR004101">
    <property type="entry name" value="Mur_ligase_C"/>
</dbReference>
<evidence type="ECO:0000256" key="9">
    <source>
        <dbReference type="ARBA" id="ARBA00022723"/>
    </source>
</evidence>
<comment type="catalytic activity">
    <reaction evidence="17">
        <text>(6S)-5,6,7,8-tetrahydrofolyl-(gamma-L-Glu)(n) + L-glutamate + ATP = (6S)-5,6,7,8-tetrahydrofolyl-(gamma-L-Glu)(n+1) + ADP + phosphate + H(+)</text>
        <dbReference type="Rhea" id="RHEA:10580"/>
        <dbReference type="Rhea" id="RHEA-COMP:14738"/>
        <dbReference type="Rhea" id="RHEA-COMP:14740"/>
        <dbReference type="ChEBI" id="CHEBI:15378"/>
        <dbReference type="ChEBI" id="CHEBI:29985"/>
        <dbReference type="ChEBI" id="CHEBI:30616"/>
        <dbReference type="ChEBI" id="CHEBI:43474"/>
        <dbReference type="ChEBI" id="CHEBI:141005"/>
        <dbReference type="ChEBI" id="CHEBI:456216"/>
        <dbReference type="EC" id="6.3.2.17"/>
    </reaction>
</comment>
<dbReference type="GO" id="GO:0004326">
    <property type="term" value="F:tetrahydrofolylpolyglutamate synthase activity"/>
    <property type="evidence" value="ECO:0007669"/>
    <property type="project" value="UniProtKB-EC"/>
</dbReference>
<comment type="catalytic activity">
    <reaction evidence="20">
        <text>7,8-dihydropteroate + L-glutamate + ATP = 7,8-dihydrofolate + ADP + phosphate + H(+)</text>
        <dbReference type="Rhea" id="RHEA:23584"/>
        <dbReference type="ChEBI" id="CHEBI:15378"/>
        <dbReference type="ChEBI" id="CHEBI:17839"/>
        <dbReference type="ChEBI" id="CHEBI:29985"/>
        <dbReference type="ChEBI" id="CHEBI:30616"/>
        <dbReference type="ChEBI" id="CHEBI:43474"/>
        <dbReference type="ChEBI" id="CHEBI:57451"/>
        <dbReference type="ChEBI" id="CHEBI:456216"/>
        <dbReference type="EC" id="6.3.2.12"/>
    </reaction>
</comment>
<evidence type="ECO:0000256" key="15">
    <source>
        <dbReference type="ARBA" id="ARBA00030592"/>
    </source>
</evidence>
<evidence type="ECO:0000256" key="13">
    <source>
        <dbReference type="ARBA" id="ARBA00022909"/>
    </source>
</evidence>
<keyword evidence="12" id="KW-0460">Magnesium</keyword>
<keyword evidence="10 21" id="KW-0547">Nucleotide-binding</keyword>
<evidence type="ECO:0000256" key="7">
    <source>
        <dbReference type="ARBA" id="ARBA00019357"/>
    </source>
</evidence>
<dbReference type="PIRSF" id="PIRSF001563">
    <property type="entry name" value="Folylpolyglu_synth"/>
    <property type="match status" value="1"/>
</dbReference>
<evidence type="ECO:0000256" key="21">
    <source>
        <dbReference type="PIRNR" id="PIRNR001563"/>
    </source>
</evidence>
<dbReference type="EC" id="6.3.2.17" evidence="6"/>
<name>A0A8H8WV26_9HYPH</name>
<evidence type="ECO:0000256" key="17">
    <source>
        <dbReference type="ARBA" id="ARBA00047493"/>
    </source>
</evidence>
<evidence type="ECO:0000259" key="23">
    <source>
        <dbReference type="Pfam" id="PF08245"/>
    </source>
</evidence>
<dbReference type="SUPFAM" id="SSF53244">
    <property type="entry name" value="MurD-like peptide ligases, peptide-binding domain"/>
    <property type="match status" value="1"/>
</dbReference>
<dbReference type="GO" id="GO:0005737">
    <property type="term" value="C:cytoplasm"/>
    <property type="evidence" value="ECO:0007669"/>
    <property type="project" value="TreeGrafter"/>
</dbReference>
<evidence type="ECO:0000256" key="19">
    <source>
        <dbReference type="ARBA" id="ARBA00049035"/>
    </source>
</evidence>
<gene>
    <name evidence="24" type="primary">folC_2</name>
    <name evidence="24" type="ORF">mvi_33800</name>
</gene>
<evidence type="ECO:0000256" key="12">
    <source>
        <dbReference type="ARBA" id="ARBA00022842"/>
    </source>
</evidence>
<feature type="domain" description="Mur ligase C-terminal" evidence="22">
    <location>
        <begin position="302"/>
        <end position="428"/>
    </location>
</feature>
<dbReference type="PANTHER" id="PTHR11136">
    <property type="entry name" value="FOLYLPOLYGLUTAMATE SYNTHASE-RELATED"/>
    <property type="match status" value="1"/>
</dbReference>
<dbReference type="NCBIfam" id="TIGR01499">
    <property type="entry name" value="folC"/>
    <property type="match status" value="1"/>
</dbReference>
<keyword evidence="11 21" id="KW-0067">ATP-binding</keyword>
<dbReference type="Pfam" id="PF08245">
    <property type="entry name" value="Mur_ligase_M"/>
    <property type="match status" value="1"/>
</dbReference>
<dbReference type="Gene3D" id="3.90.190.20">
    <property type="entry name" value="Mur ligase, C-terminal domain"/>
    <property type="match status" value="1"/>
</dbReference>
<proteinExistence type="inferred from homology"/>
<dbReference type="RefSeq" id="WP_244748559.1">
    <property type="nucleotide sequence ID" value="NZ_AP024145.1"/>
</dbReference>
<comment type="catalytic activity">
    <reaction evidence="19">
        <text>(6R)-5,10-methylenetetrahydrofolyl-(gamma-L-Glu)(n) + L-glutamate + ATP = (6R)-5,10-methylenetetrahydrofolyl-(gamma-L-Glu)(n+1) + ADP + phosphate + H(+)</text>
        <dbReference type="Rhea" id="RHEA:51912"/>
        <dbReference type="Rhea" id="RHEA-COMP:13257"/>
        <dbReference type="Rhea" id="RHEA-COMP:13258"/>
        <dbReference type="ChEBI" id="CHEBI:15378"/>
        <dbReference type="ChEBI" id="CHEBI:29985"/>
        <dbReference type="ChEBI" id="CHEBI:30616"/>
        <dbReference type="ChEBI" id="CHEBI:43474"/>
        <dbReference type="ChEBI" id="CHEBI:136572"/>
        <dbReference type="ChEBI" id="CHEBI:456216"/>
        <dbReference type="EC" id="6.3.2.17"/>
    </reaction>
</comment>
<keyword evidence="9" id="KW-0479">Metal-binding</keyword>
<comment type="pathway">
    <text evidence="2">Cofactor biosynthesis; tetrahydrofolate biosynthesis; 7,8-dihydrofolate from 2-amino-4-hydroxy-6-hydroxymethyl-7,8-dihydropteridine diphosphate and 4-aminobenzoate: step 2/2.</text>
</comment>
<evidence type="ECO:0000256" key="18">
    <source>
        <dbReference type="ARBA" id="ARBA00047808"/>
    </source>
</evidence>
<dbReference type="Pfam" id="PF02875">
    <property type="entry name" value="Mur_ligase_C"/>
    <property type="match status" value="1"/>
</dbReference>
<evidence type="ECO:0000256" key="20">
    <source>
        <dbReference type="ARBA" id="ARBA00049161"/>
    </source>
</evidence>
<evidence type="ECO:0000256" key="3">
    <source>
        <dbReference type="ARBA" id="ARBA00005150"/>
    </source>
</evidence>
<keyword evidence="13" id="KW-0289">Folate biosynthesis</keyword>
<evidence type="ECO:0000259" key="22">
    <source>
        <dbReference type="Pfam" id="PF02875"/>
    </source>
</evidence>
<evidence type="ECO:0000256" key="1">
    <source>
        <dbReference type="ARBA" id="ARBA00002714"/>
    </source>
</evidence>
<evidence type="ECO:0000313" key="25">
    <source>
        <dbReference type="Proteomes" id="UP000663508"/>
    </source>
</evidence>
<evidence type="ECO:0000256" key="6">
    <source>
        <dbReference type="ARBA" id="ARBA00013025"/>
    </source>
</evidence>
<evidence type="ECO:0000313" key="24">
    <source>
        <dbReference type="EMBL" id="BCM84919.1"/>
    </source>
</evidence>
<dbReference type="InterPro" id="IPR001645">
    <property type="entry name" value="Folylpolyglutamate_synth"/>
</dbReference>
<reference evidence="24" key="1">
    <citation type="submission" date="2020-11" db="EMBL/GenBank/DDBJ databases">
        <title>Complete genome sequence of a novel pathogenic Methylobacterium strain isolated from rice in Vietnam.</title>
        <authorList>
            <person name="Lai K."/>
            <person name="Okazaki S."/>
            <person name="Higashi K."/>
            <person name="Mori H."/>
            <person name="Toyoda A."/>
            <person name="Kurokawa K."/>
        </authorList>
    </citation>
    <scope>NUCLEOTIDE SEQUENCE</scope>
    <source>
        <strain evidence="24">VL1</strain>
    </source>
</reference>
<evidence type="ECO:0000256" key="11">
    <source>
        <dbReference type="ARBA" id="ARBA00022840"/>
    </source>
</evidence>
<accession>A0A8H8WV26</accession>
<dbReference type="GO" id="GO:0008841">
    <property type="term" value="F:dihydrofolate synthase activity"/>
    <property type="evidence" value="ECO:0007669"/>
    <property type="project" value="UniProtKB-EC"/>
</dbReference>
<comment type="pathway">
    <text evidence="3">Cofactor biosynthesis; tetrahydrofolylpolyglutamate biosynthesis.</text>
</comment>
<evidence type="ECO:0000256" key="5">
    <source>
        <dbReference type="ARBA" id="ARBA00013023"/>
    </source>
</evidence>
<keyword evidence="8 21" id="KW-0436">Ligase</keyword>
<dbReference type="GO" id="GO:0046872">
    <property type="term" value="F:metal ion binding"/>
    <property type="evidence" value="ECO:0007669"/>
    <property type="project" value="UniProtKB-KW"/>
</dbReference>
<evidence type="ECO:0000256" key="16">
    <source>
        <dbReference type="ARBA" id="ARBA00032510"/>
    </source>
</evidence>
<evidence type="ECO:0000256" key="14">
    <source>
        <dbReference type="ARBA" id="ARBA00030048"/>
    </source>
</evidence>
<dbReference type="AlphaFoldDB" id="A0A8H8WV26"/>
<dbReference type="EC" id="6.3.2.12" evidence="5"/>
<dbReference type="EMBL" id="AP024145">
    <property type="protein sequence ID" value="BCM84919.1"/>
    <property type="molecule type" value="Genomic_DNA"/>
</dbReference>
<dbReference type="Gene3D" id="3.40.1190.10">
    <property type="entry name" value="Mur-like, catalytic domain"/>
    <property type="match status" value="1"/>
</dbReference>
<sequence>MNAAPLSAPLDVPSRPAPGLPEVLARLDRLTDWERRPRGGMRVGLAPMHDLLARLGAPQRRLQVVHVGGTKGKGSVSALIEAGLLRAGLRVGRYASPHVESVTERVCLGGAPVTEAVLARALARTLDAHEAARRDESAGGDATWFDVLTATALLIFGEAGLDWAVIEVGLGGRLDSTNAVDGDVAVITNIGLEHTEILGHTRAAIAAEKAGILKPGAALVTTLSPEDEAGAVAAGRAAALGCPVLRPVLPPGASIAEENATLAGLVLDHLGRDHPGLRDRGGAPVSAALLDGATRAAACLPGRLERRTIRRAEGPVPVVLDGAHVPFNLAAVLRDLVRADDLPGPCIALVAMAGDKDAPGFLAVLARHAARLVCTEMPERRGHGAETLQALALAEGIDAEAVALPGAALARAADLAAARGGWLLVTGSLHLVGALRGATQAEARNRLQSP</sequence>
<evidence type="ECO:0000256" key="4">
    <source>
        <dbReference type="ARBA" id="ARBA00008276"/>
    </source>
</evidence>
<dbReference type="InterPro" id="IPR013221">
    <property type="entry name" value="Mur_ligase_cen"/>
</dbReference>
<dbReference type="InterPro" id="IPR036565">
    <property type="entry name" value="Mur-like_cat_sf"/>
</dbReference>
<feature type="domain" description="Mur ligase central" evidence="23">
    <location>
        <begin position="67"/>
        <end position="214"/>
    </location>
</feature>
<organism evidence="24 25">
    <name type="scientific">Methylobacterium indicum</name>
    <dbReference type="NCBI Taxonomy" id="1775910"/>
    <lineage>
        <taxon>Bacteria</taxon>
        <taxon>Pseudomonadati</taxon>
        <taxon>Pseudomonadota</taxon>
        <taxon>Alphaproteobacteria</taxon>
        <taxon>Hyphomicrobiales</taxon>
        <taxon>Methylobacteriaceae</taxon>
        <taxon>Methylobacterium</taxon>
    </lineage>
</organism>
<dbReference type="GO" id="GO:0046654">
    <property type="term" value="P:tetrahydrofolate biosynthetic process"/>
    <property type="evidence" value="ECO:0007669"/>
    <property type="project" value="UniProtKB-UniPathway"/>
</dbReference>
<comment type="similarity">
    <text evidence="4 21">Belongs to the folylpolyglutamate synthase family.</text>
</comment>
<dbReference type="InterPro" id="IPR036615">
    <property type="entry name" value="Mur_ligase_C_dom_sf"/>
</dbReference>
<dbReference type="KEGG" id="mind:mvi_33800"/>
<evidence type="ECO:0000256" key="8">
    <source>
        <dbReference type="ARBA" id="ARBA00022598"/>
    </source>
</evidence>
<dbReference type="Proteomes" id="UP000663508">
    <property type="component" value="Chromosome"/>
</dbReference>
<protein>
    <recommendedName>
        <fullName evidence="7">Dihydrofolate synthase/folylpolyglutamate synthase</fullName>
        <ecNumber evidence="5">6.3.2.12</ecNumber>
        <ecNumber evidence="6">6.3.2.17</ecNumber>
    </recommendedName>
    <alternativeName>
        <fullName evidence="16">Folylpoly-gamma-glutamate synthetase-dihydrofolate synthetase</fullName>
    </alternativeName>
    <alternativeName>
        <fullName evidence="14">Folylpolyglutamate synthetase</fullName>
    </alternativeName>
    <alternativeName>
        <fullName evidence="15">Tetrahydrofolylpolyglutamate synthase</fullName>
    </alternativeName>
</protein>
<evidence type="ECO:0000256" key="2">
    <source>
        <dbReference type="ARBA" id="ARBA00004799"/>
    </source>
</evidence>
<dbReference type="UniPathway" id="UPA00077">
    <property type="reaction ID" value="UER00157"/>
</dbReference>
<comment type="function">
    <text evidence="1">Functions in two distinct reactions of the de novo folate biosynthetic pathway. Catalyzes the addition of a glutamate residue to dihydropteroate (7,8-dihydropteroate or H2Pte) to form dihydrofolate (7,8-dihydrofolate monoglutamate or H2Pte-Glu). Also catalyzes successive additions of L-glutamate to tetrahydrofolate or 10-formyltetrahydrofolate or 5,10-methylenetetrahydrofolate, leading to folylpolyglutamate derivatives.</text>
</comment>
<dbReference type="PANTHER" id="PTHR11136:SF0">
    <property type="entry name" value="DIHYDROFOLATE SYNTHETASE-RELATED"/>
    <property type="match status" value="1"/>
</dbReference>
<dbReference type="GO" id="GO:0046656">
    <property type="term" value="P:folic acid biosynthetic process"/>
    <property type="evidence" value="ECO:0007669"/>
    <property type="project" value="UniProtKB-KW"/>
</dbReference>
<evidence type="ECO:0000256" key="10">
    <source>
        <dbReference type="ARBA" id="ARBA00022741"/>
    </source>
</evidence>
<dbReference type="GO" id="GO:0005524">
    <property type="term" value="F:ATP binding"/>
    <property type="evidence" value="ECO:0007669"/>
    <property type="project" value="UniProtKB-KW"/>
</dbReference>
<dbReference type="SUPFAM" id="SSF53623">
    <property type="entry name" value="MurD-like peptide ligases, catalytic domain"/>
    <property type="match status" value="1"/>
</dbReference>
<comment type="catalytic activity">
    <reaction evidence="18">
        <text>10-formyltetrahydrofolyl-(gamma-L-Glu)(n) + L-glutamate + ATP = 10-formyltetrahydrofolyl-(gamma-L-Glu)(n+1) + ADP + phosphate + H(+)</text>
        <dbReference type="Rhea" id="RHEA:51904"/>
        <dbReference type="Rhea" id="RHEA-COMP:13088"/>
        <dbReference type="Rhea" id="RHEA-COMP:14300"/>
        <dbReference type="ChEBI" id="CHEBI:15378"/>
        <dbReference type="ChEBI" id="CHEBI:29985"/>
        <dbReference type="ChEBI" id="CHEBI:30616"/>
        <dbReference type="ChEBI" id="CHEBI:43474"/>
        <dbReference type="ChEBI" id="CHEBI:134413"/>
        <dbReference type="ChEBI" id="CHEBI:456216"/>
        <dbReference type="EC" id="6.3.2.17"/>
    </reaction>
</comment>